<dbReference type="Proteomes" id="UP000728032">
    <property type="component" value="Unassembled WGS sequence"/>
</dbReference>
<dbReference type="PANTHER" id="PTHR24092:SF218">
    <property type="entry name" value="PHOSPHOLIPID-TRANSPORTING ATPASE"/>
    <property type="match status" value="1"/>
</dbReference>
<dbReference type="SUPFAM" id="SSF81665">
    <property type="entry name" value="Calcium ATPase, transmembrane domain M"/>
    <property type="match status" value="1"/>
</dbReference>
<proteinExistence type="predicted"/>
<accession>A0A7R9QR59</accession>
<dbReference type="GO" id="GO:0045332">
    <property type="term" value="P:phospholipid translocation"/>
    <property type="evidence" value="ECO:0007669"/>
    <property type="project" value="TreeGrafter"/>
</dbReference>
<dbReference type="OrthoDB" id="6511615at2759"/>
<dbReference type="InterPro" id="IPR032631">
    <property type="entry name" value="P-type_ATPase_N"/>
</dbReference>
<gene>
    <name evidence="2" type="ORF">ONB1V03_LOCUS10789</name>
</gene>
<sequence length="119" mass="13845">MPLLSNVWPFCGQSGAKEVAERVIRPNHHLLAPNQVNPNHSYADNRIRTTKYTIFTFVPKNLFEQFHRFANLYFLGIQVLNWIPGISAFGKEVQLLPLIFVLGVTAVKDIFEDWRRYRS</sequence>
<keyword evidence="3" id="KW-1185">Reference proteome</keyword>
<dbReference type="EMBL" id="OC922387">
    <property type="protein sequence ID" value="CAD7654139.1"/>
    <property type="molecule type" value="Genomic_DNA"/>
</dbReference>
<reference evidence="2" key="1">
    <citation type="submission" date="2020-11" db="EMBL/GenBank/DDBJ databases">
        <authorList>
            <person name="Tran Van P."/>
        </authorList>
    </citation>
    <scope>NUCLEOTIDE SEQUENCE</scope>
</reference>
<dbReference type="Pfam" id="PF16209">
    <property type="entry name" value="PhoLip_ATPase_N"/>
    <property type="match status" value="1"/>
</dbReference>
<evidence type="ECO:0000259" key="1">
    <source>
        <dbReference type="Pfam" id="PF16209"/>
    </source>
</evidence>
<dbReference type="GO" id="GO:0140326">
    <property type="term" value="F:ATPase-coupled intramembrane lipid transporter activity"/>
    <property type="evidence" value="ECO:0007669"/>
    <property type="project" value="TreeGrafter"/>
</dbReference>
<feature type="non-terminal residue" evidence="2">
    <location>
        <position position="119"/>
    </location>
</feature>
<dbReference type="GO" id="GO:0005886">
    <property type="term" value="C:plasma membrane"/>
    <property type="evidence" value="ECO:0007669"/>
    <property type="project" value="TreeGrafter"/>
</dbReference>
<dbReference type="PANTHER" id="PTHR24092">
    <property type="entry name" value="PROBABLE PHOSPHOLIPID-TRANSPORTING ATPASE"/>
    <property type="match status" value="1"/>
</dbReference>
<dbReference type="AlphaFoldDB" id="A0A7R9QR59"/>
<feature type="domain" description="P-type ATPase N-terminal" evidence="1">
    <location>
        <begin position="36"/>
        <end position="92"/>
    </location>
</feature>
<dbReference type="EMBL" id="CAJPVJ010007562">
    <property type="protein sequence ID" value="CAG2171326.1"/>
    <property type="molecule type" value="Genomic_DNA"/>
</dbReference>
<evidence type="ECO:0000313" key="2">
    <source>
        <dbReference type="EMBL" id="CAD7654139.1"/>
    </source>
</evidence>
<dbReference type="InterPro" id="IPR023298">
    <property type="entry name" value="ATPase_P-typ_TM_dom_sf"/>
</dbReference>
<protein>
    <recommendedName>
        <fullName evidence="1">P-type ATPase N-terminal domain-containing protein</fullName>
    </recommendedName>
</protein>
<name>A0A7R9QR59_9ACAR</name>
<organism evidence="2">
    <name type="scientific">Oppiella nova</name>
    <dbReference type="NCBI Taxonomy" id="334625"/>
    <lineage>
        <taxon>Eukaryota</taxon>
        <taxon>Metazoa</taxon>
        <taxon>Ecdysozoa</taxon>
        <taxon>Arthropoda</taxon>
        <taxon>Chelicerata</taxon>
        <taxon>Arachnida</taxon>
        <taxon>Acari</taxon>
        <taxon>Acariformes</taxon>
        <taxon>Sarcoptiformes</taxon>
        <taxon>Oribatida</taxon>
        <taxon>Brachypylina</taxon>
        <taxon>Oppioidea</taxon>
        <taxon>Oppiidae</taxon>
        <taxon>Oppiella</taxon>
    </lineage>
</organism>
<evidence type="ECO:0000313" key="3">
    <source>
        <dbReference type="Proteomes" id="UP000728032"/>
    </source>
</evidence>